<proteinExistence type="inferred from homology"/>
<reference evidence="13" key="2">
    <citation type="submission" date="2020-05" db="EMBL/GenBank/DDBJ databases">
        <authorList>
            <person name="Kim H.-S."/>
            <person name="Proctor R.H."/>
            <person name="Brown D.W."/>
        </authorList>
    </citation>
    <scope>NUCLEOTIDE SEQUENCE</scope>
    <source>
        <strain evidence="13">NRRL 22465</strain>
    </source>
</reference>
<feature type="region of interest" description="Disordered" evidence="11">
    <location>
        <begin position="332"/>
        <end position="380"/>
    </location>
</feature>
<feature type="region of interest" description="Disordered" evidence="11">
    <location>
        <begin position="743"/>
        <end position="775"/>
    </location>
</feature>
<feature type="region of interest" description="Disordered" evidence="11">
    <location>
        <begin position="445"/>
        <end position="550"/>
    </location>
</feature>
<dbReference type="GO" id="GO:0034398">
    <property type="term" value="P:telomere tethering at nuclear periphery"/>
    <property type="evidence" value="ECO:0007669"/>
    <property type="project" value="TreeGrafter"/>
</dbReference>
<keyword evidence="4" id="KW-0677">Repeat</keyword>
<feature type="compositionally biased region" description="Polar residues" evidence="11">
    <location>
        <begin position="918"/>
        <end position="929"/>
    </location>
</feature>
<evidence type="ECO:0000256" key="4">
    <source>
        <dbReference type="ARBA" id="ARBA00022737"/>
    </source>
</evidence>
<feature type="compositionally biased region" description="Low complexity" evidence="11">
    <location>
        <begin position="471"/>
        <end position="485"/>
    </location>
</feature>
<reference evidence="13" key="1">
    <citation type="journal article" date="2020" name="BMC Genomics">
        <title>Correction to: Identification and distribution of gene clusters required for synthesis of sphingolipid metabolism inhibitors in diverse species of the filamentous fungus Fusarium.</title>
        <authorList>
            <person name="Kim H.S."/>
            <person name="Lohmar J.M."/>
            <person name="Busman M."/>
            <person name="Brown D.W."/>
            <person name="Naumann T.A."/>
            <person name="Divon H.H."/>
            <person name="Lysoe E."/>
            <person name="Uhlig S."/>
            <person name="Proctor R.H."/>
        </authorList>
    </citation>
    <scope>NUCLEOTIDE SEQUENCE</scope>
    <source>
        <strain evidence="13">NRRL 22465</strain>
    </source>
</reference>
<evidence type="ECO:0000313" key="13">
    <source>
        <dbReference type="EMBL" id="KAF4978595.1"/>
    </source>
</evidence>
<dbReference type="SUPFAM" id="SSF82215">
    <property type="entry name" value="C-terminal autoproteolytic domain of nucleoporin nup98"/>
    <property type="match status" value="1"/>
</dbReference>
<feature type="region of interest" description="Disordered" evidence="11">
    <location>
        <begin position="1"/>
        <end position="48"/>
    </location>
</feature>
<keyword evidence="8" id="KW-0811">Translocation</keyword>
<evidence type="ECO:0000256" key="7">
    <source>
        <dbReference type="ARBA" id="ARBA00022927"/>
    </source>
</evidence>
<evidence type="ECO:0000256" key="10">
    <source>
        <dbReference type="ARBA" id="ARBA00023242"/>
    </source>
</evidence>
<dbReference type="OrthoDB" id="3797628at2759"/>
<dbReference type="InterPro" id="IPR007230">
    <property type="entry name" value="Nup98_auto-Pept-S59_dom"/>
</dbReference>
<evidence type="ECO:0000256" key="3">
    <source>
        <dbReference type="ARBA" id="ARBA00022448"/>
    </source>
</evidence>
<keyword evidence="7" id="KW-0653">Protein transport</keyword>
<dbReference type="InterPro" id="IPR025574">
    <property type="entry name" value="Nucleoporin_FG_rpt"/>
</dbReference>
<keyword evidence="10" id="KW-0539">Nucleus</keyword>
<evidence type="ECO:0000256" key="5">
    <source>
        <dbReference type="ARBA" id="ARBA00022813"/>
    </source>
</evidence>
<evidence type="ECO:0000256" key="9">
    <source>
        <dbReference type="ARBA" id="ARBA00023132"/>
    </source>
</evidence>
<evidence type="ECO:0000256" key="8">
    <source>
        <dbReference type="ARBA" id="ARBA00023010"/>
    </source>
</evidence>
<keyword evidence="14" id="KW-1185">Reference proteome</keyword>
<feature type="region of interest" description="Disordered" evidence="11">
    <location>
        <begin position="823"/>
        <end position="901"/>
    </location>
</feature>
<sequence>MSFGGGFGGFGQNNTSNQQQQQQQQSSGFGGFGANNNTNNNTSGFGANNTAGGFGQGAASGGLFGGSNNNTTAATTGGFGSSTGGFGTNTAGGFGSKPAFGSTASTGTGGLFGASATTASTGTGFGGFGGTNNTTTTTPAFGASNTGGGMFGGNTASKPGFGATGSTGGSLFGGGNTTTNTSTGFGGGGGGFAASNTNPLGGGVGDPPGTAITPFQAHNEKEPNSTATNAFQNLLFQDPYKKWSAEELRLADYVQGRRHGNASGGGAFGVSSGFGGGFGTNTNTSTTSGFGSNTANTGGGLFGSNTNTSAPAATGFGSTGFGASNTNTGGGLFGNTANNAQKPAGGLFGNSQQQQQQQQPAQSGGLFGASNTNTAGGFGNTANTGTGFGAANTNTGGGLFGNTQNKPAGTGFSFGNAGANTNTTGGFGNTTNNAFGASTTANTNTGGGLFGNANNQQQQQQQQGAGGGLFGNNQQQQQQPQNTGTGLFGQTNQNQQAGGLFGNSQQKPAATGLFGNANPQQAAGGGLFGNQQQQQQQPTTSAFGASANTAGGGLFGNKPATGGGLFGASTTAQSNATGTGLFGGLGSNNQAQQNAGGGMFGGQNNQQQKPSLFGSANTNTGGGMFGSQNNQNQGSPFGGSTNQQQQANGSSLFGNSQSTHAPQGLTANLNDVSAFGSPGLFAGLGASEVQNPGPLATPLNGSSKPRRSSILPMYKLAPASASRYATPQKRGFGFSYSTYGTPSGSPASSISSTPGNLGHSLLGSSRNSGLNKSMSTNNLRRSFNAEDSILAPGAFSNGSQPRWYGSTGSKKLVINRDIRSDLFSTPQKDKQSDASTGSRKLSKRVSFDTSNVDAEDGTPVRGALPAPMDVSSPANDETPRQTRPNGSTGSTGSTGSKTPEMEEVKGNELAIVHEEDNTATPEAPSTNGGFDNLPGQYWMSPPKEDIENMNRMQRQKVDGFTVGRDNVGYVSFKVPVDISNIDLDEICGGLILLEPRSATVYPVAAKKPPVGKGLNVPAKIALEQSWPRGGRDKRVTNDPKRFNKHVERLKRIENTTFDSYDKDTGIWVFSVEHFTTYGLDDDDSDEEEDITQADNTTTQEMAIDLLAKFPVEDDTFDFRRHRGVPGGFEEQMQIFEGEIPGQQSFLGVSSADSAPNDVRLSLEDEYADDMGEEYVSDDEDMARSSLEQHLAAELDDPSSENVQDATRATPGGILRARMRAVKDSAGPVQLEVADGDDWMEMLRKTVSPVKRDRQLLRELNDSPLRRSGLLIDLGKSGNDTFRKSSIWKKSMAKNDRADSFAASTIGMDKGRGFATSIDLMNSLFEKPKPAPQNLRGSIPSKGFPKWPYERQDKNMTMDQDEKTFHDAGRPTWGPHETLVVPRSLALEGSRRGIAQSSDLLSFQRSTIHTEKQELRLATFATEPSKKYLGNQDKLTEIRVVDDVPSASLIASSLKDVFHQQDMNDPASMQEKYVWDLASILFDGIEHTKQPESRVRRARLSQFWTDLVDQASSTTIGLAGSSEEKAVACLAGHRITEACKHLLDGKNFRLATLVPLIGTSDVAKKDMREQLKAWHDSKMLSEFSESIRTVYELLSGNACVCEGMKGVPVEDRLDSFVISKKFGLDWKQSFGLRLWYSIAQDDDLAAAVQGFKDDIDQEREYLPLPWYIDQGIKPLWDDVDSDRRQDLLWGLLQLYANDASCLEAILRPENSQLSPLNMRLTWQLGLALVSTGKVSFGQSGTEKADAASIAYASQLTSAGEWLEAVFVLLHLSESVARKMAIQEHLARHAGLIGDETSPAFGILTEKFQIPTPWIWEALALYMRSVKKDAYAEVQCLLRAGSFIEAHRVLVNEVAPLAIVERDYANLSALISQFEGRHQVISDWSVGGEIYNFFLTLIQHRTKGETAPAVVLERLLAGLHAMDEDATDSEVLRYAAVSDMADETAKEILKATKKRQNSQPAFDTRSPAGIFG</sequence>
<dbReference type="GO" id="GO:0008139">
    <property type="term" value="F:nuclear localization sequence binding"/>
    <property type="evidence" value="ECO:0007669"/>
    <property type="project" value="TreeGrafter"/>
</dbReference>
<dbReference type="Proteomes" id="UP000635477">
    <property type="component" value="Unassembled WGS sequence"/>
</dbReference>
<keyword evidence="3" id="KW-0813">Transport</keyword>
<feature type="compositionally biased region" description="Gly residues" evidence="11">
    <location>
        <begin position="1"/>
        <end position="11"/>
    </location>
</feature>
<dbReference type="InterPro" id="IPR036903">
    <property type="entry name" value="Nup98_auto-Pept-S59_dom_sf"/>
</dbReference>
<keyword evidence="6" id="KW-0509">mRNA transport</keyword>
<keyword evidence="5" id="KW-0068">Autocatalytic cleavage</keyword>
<feature type="compositionally biased region" description="Low complexity" evidence="11">
    <location>
        <begin position="12"/>
        <end position="27"/>
    </location>
</feature>
<feature type="region of interest" description="Disordered" evidence="11">
    <location>
        <begin position="916"/>
        <end position="935"/>
    </location>
</feature>
<feature type="region of interest" description="Disordered" evidence="11">
    <location>
        <begin position="1951"/>
        <end position="1970"/>
    </location>
</feature>
<dbReference type="EMBL" id="JABEYC010000355">
    <property type="protein sequence ID" value="KAF4978595.1"/>
    <property type="molecule type" value="Genomic_DNA"/>
</dbReference>
<dbReference type="Pfam" id="PF13634">
    <property type="entry name" value="Nucleoporin_FG"/>
    <property type="match status" value="4"/>
</dbReference>
<dbReference type="GO" id="GO:0017056">
    <property type="term" value="F:structural constituent of nuclear pore"/>
    <property type="evidence" value="ECO:0007669"/>
    <property type="project" value="InterPro"/>
</dbReference>
<dbReference type="GO" id="GO:0006405">
    <property type="term" value="P:RNA export from nucleus"/>
    <property type="evidence" value="ECO:0007669"/>
    <property type="project" value="TreeGrafter"/>
</dbReference>
<keyword evidence="9" id="KW-0906">Nuclear pore complex</keyword>
<comment type="subcellular location">
    <subcellularLocation>
        <location evidence="1">Nucleus</location>
        <location evidence="1">Nuclear pore complex</location>
    </subcellularLocation>
</comment>
<protein>
    <recommendedName>
        <fullName evidence="12">Peptidase S59 domain-containing protein</fullName>
    </recommendedName>
</protein>
<feature type="region of interest" description="Disordered" evidence="11">
    <location>
        <begin position="172"/>
        <end position="224"/>
    </location>
</feature>
<feature type="compositionally biased region" description="Low complexity" evidence="11">
    <location>
        <begin position="451"/>
        <end position="463"/>
    </location>
</feature>
<evidence type="ECO:0000313" key="14">
    <source>
        <dbReference type="Proteomes" id="UP000635477"/>
    </source>
</evidence>
<dbReference type="Pfam" id="PF04096">
    <property type="entry name" value="Nucleoporin2"/>
    <property type="match status" value="1"/>
</dbReference>
<accession>A0A8H4UKH8</accession>
<dbReference type="PROSITE" id="PS51434">
    <property type="entry name" value="NUP_C"/>
    <property type="match status" value="1"/>
</dbReference>
<name>A0A8H4UKH8_9HYPO</name>
<dbReference type="InterPro" id="IPR021967">
    <property type="entry name" value="Nup98_C"/>
</dbReference>
<dbReference type="PANTHER" id="PTHR23198:SF6">
    <property type="entry name" value="NUCLEAR PORE COMPLEX PROTEIN NUP98-NUP96"/>
    <property type="match status" value="1"/>
</dbReference>
<evidence type="ECO:0000256" key="11">
    <source>
        <dbReference type="SAM" id="MobiDB-lite"/>
    </source>
</evidence>
<comment type="similarity">
    <text evidence="2">Belongs to the nucleoporin GLFG family.</text>
</comment>
<dbReference type="PANTHER" id="PTHR23198">
    <property type="entry name" value="NUCLEOPORIN"/>
    <property type="match status" value="1"/>
</dbReference>
<dbReference type="GO" id="GO:0051028">
    <property type="term" value="P:mRNA transport"/>
    <property type="evidence" value="ECO:0007669"/>
    <property type="project" value="UniProtKB-KW"/>
</dbReference>
<feature type="compositionally biased region" description="Low complexity" evidence="11">
    <location>
        <begin position="886"/>
        <end position="898"/>
    </location>
</feature>
<feature type="compositionally biased region" description="Low complexity" evidence="11">
    <location>
        <begin position="368"/>
        <end position="380"/>
    </location>
</feature>
<dbReference type="Gene3D" id="3.30.1610.10">
    <property type="entry name" value="Peptidase S59, nucleoporin"/>
    <property type="match status" value="1"/>
</dbReference>
<evidence type="ECO:0000256" key="6">
    <source>
        <dbReference type="ARBA" id="ARBA00022816"/>
    </source>
</evidence>
<comment type="caution">
    <text evidence="13">The sequence shown here is derived from an EMBL/GenBank/DDBJ whole genome shotgun (WGS) entry which is preliminary data.</text>
</comment>
<feature type="compositionally biased region" description="Low complexity" evidence="11">
    <location>
        <begin position="34"/>
        <end position="48"/>
    </location>
</feature>
<evidence type="ECO:0000256" key="2">
    <source>
        <dbReference type="ARBA" id="ARBA00008926"/>
    </source>
</evidence>
<feature type="compositionally biased region" description="Polar residues" evidence="11">
    <location>
        <begin position="626"/>
        <end position="664"/>
    </location>
</feature>
<dbReference type="Gene3D" id="1.25.40.690">
    <property type="match status" value="1"/>
</dbReference>
<feature type="domain" description="Peptidase S59" evidence="12">
    <location>
        <begin position="934"/>
        <end position="1074"/>
    </location>
</feature>
<feature type="region of interest" description="Disordered" evidence="11">
    <location>
        <begin position="583"/>
        <end position="664"/>
    </location>
</feature>
<dbReference type="FunFam" id="3.30.1610.10:FF:000003">
    <property type="entry name" value="Nucleoporin SONB, putative"/>
    <property type="match status" value="1"/>
</dbReference>
<dbReference type="GO" id="GO:0003723">
    <property type="term" value="F:RNA binding"/>
    <property type="evidence" value="ECO:0007669"/>
    <property type="project" value="TreeGrafter"/>
</dbReference>
<gene>
    <name evidence="13" type="ORF">FZEAL_5044</name>
</gene>
<organism evidence="13 14">
    <name type="scientific">Fusarium zealandicum</name>
    <dbReference type="NCBI Taxonomy" id="1053134"/>
    <lineage>
        <taxon>Eukaryota</taxon>
        <taxon>Fungi</taxon>
        <taxon>Dikarya</taxon>
        <taxon>Ascomycota</taxon>
        <taxon>Pezizomycotina</taxon>
        <taxon>Sordariomycetes</taxon>
        <taxon>Hypocreomycetidae</taxon>
        <taxon>Hypocreales</taxon>
        <taxon>Nectriaceae</taxon>
        <taxon>Fusarium</taxon>
        <taxon>Fusarium staphyleae species complex</taxon>
    </lineage>
</organism>
<feature type="compositionally biased region" description="Polar residues" evidence="11">
    <location>
        <begin position="488"/>
        <end position="508"/>
    </location>
</feature>
<feature type="compositionally biased region" description="Low complexity" evidence="11">
    <location>
        <begin position="743"/>
        <end position="771"/>
    </location>
</feature>
<dbReference type="GO" id="GO:0006606">
    <property type="term" value="P:protein import into nucleus"/>
    <property type="evidence" value="ECO:0007669"/>
    <property type="project" value="TreeGrafter"/>
</dbReference>
<dbReference type="InterPro" id="IPR037665">
    <property type="entry name" value="Nucleoporin_S59-like"/>
</dbReference>
<dbReference type="GO" id="GO:0000973">
    <property type="term" value="P:post-transcriptional tethering of RNA polymerase II gene DNA at nuclear periphery"/>
    <property type="evidence" value="ECO:0007669"/>
    <property type="project" value="TreeGrafter"/>
</dbReference>
<dbReference type="GO" id="GO:0044614">
    <property type="term" value="C:nuclear pore cytoplasmic filaments"/>
    <property type="evidence" value="ECO:0007669"/>
    <property type="project" value="TreeGrafter"/>
</dbReference>
<evidence type="ECO:0000259" key="12">
    <source>
        <dbReference type="PROSITE" id="PS51434"/>
    </source>
</evidence>
<feature type="compositionally biased region" description="Polar residues" evidence="11">
    <location>
        <begin position="538"/>
        <end position="549"/>
    </location>
</feature>
<dbReference type="Pfam" id="PF12110">
    <property type="entry name" value="Nup96"/>
    <property type="match status" value="1"/>
</dbReference>
<evidence type="ECO:0000256" key="1">
    <source>
        <dbReference type="ARBA" id="ARBA00004567"/>
    </source>
</evidence>